<evidence type="ECO:0000313" key="12">
    <source>
        <dbReference type="Proteomes" id="UP000318571"/>
    </source>
</evidence>
<gene>
    <name evidence="11" type="ORF">TCAL_12958</name>
</gene>
<feature type="binding site" evidence="6">
    <location>
        <begin position="506"/>
        <end position="510"/>
    </location>
    <ligand>
        <name>AMP</name>
        <dbReference type="ChEBI" id="CHEBI:456215"/>
    </ligand>
</feature>
<evidence type="ECO:0000256" key="6">
    <source>
        <dbReference type="PIRSR" id="PIRSR623088-2"/>
    </source>
</evidence>
<protein>
    <recommendedName>
        <fullName evidence="8">Phosphodiesterase</fullName>
        <ecNumber evidence="8">3.1.4.-</ecNumber>
    </recommendedName>
</protein>
<dbReference type="InterPro" id="IPR003018">
    <property type="entry name" value="GAF"/>
</dbReference>
<feature type="binding site" evidence="7">
    <location>
        <position position="660"/>
    </location>
    <ligand>
        <name>Zn(2+)</name>
        <dbReference type="ChEBI" id="CHEBI:29105"/>
        <label>1</label>
    </ligand>
</feature>
<dbReference type="SUPFAM" id="SSF55781">
    <property type="entry name" value="GAF domain-like"/>
    <property type="match status" value="1"/>
</dbReference>
<feature type="binding site" evidence="6">
    <location>
        <position position="549"/>
    </location>
    <ligand>
        <name>AMP</name>
        <dbReference type="ChEBI" id="CHEBI:456215"/>
    </ligand>
</feature>
<evidence type="ECO:0000256" key="5">
    <source>
        <dbReference type="PIRSR" id="PIRSR623088-1"/>
    </source>
</evidence>
<feature type="binding site" evidence="7">
    <location>
        <position position="549"/>
    </location>
    <ligand>
        <name>Zn(2+)</name>
        <dbReference type="ChEBI" id="CHEBI:29105"/>
        <label>1</label>
    </ligand>
</feature>
<feature type="compositionally biased region" description="Polar residues" evidence="9">
    <location>
        <begin position="293"/>
        <end position="302"/>
    </location>
</feature>
<accession>A0A553P7H0</accession>
<dbReference type="FunFam" id="3.30.450.40:FF:000007">
    <property type="entry name" value="Phosphodiesterase"/>
    <property type="match status" value="1"/>
</dbReference>
<dbReference type="GO" id="GO:0007165">
    <property type="term" value="P:signal transduction"/>
    <property type="evidence" value="ECO:0007669"/>
    <property type="project" value="InterPro"/>
</dbReference>
<dbReference type="Gene3D" id="3.30.450.40">
    <property type="match status" value="2"/>
</dbReference>
<feature type="active site" description="Proton donor" evidence="5">
    <location>
        <position position="506"/>
    </location>
</feature>
<dbReference type="Proteomes" id="UP000318571">
    <property type="component" value="Chromosome 3"/>
</dbReference>
<feature type="binding site" evidence="7">
    <location>
        <position position="510"/>
    </location>
    <ligand>
        <name>Zn(2+)</name>
        <dbReference type="ChEBI" id="CHEBI:29105"/>
        <label>1</label>
    </ligand>
</feature>
<evidence type="ECO:0000259" key="10">
    <source>
        <dbReference type="PROSITE" id="PS51845"/>
    </source>
</evidence>
<dbReference type="Pfam" id="PF01590">
    <property type="entry name" value="GAF"/>
    <property type="match status" value="1"/>
</dbReference>
<feature type="region of interest" description="Disordered" evidence="9">
    <location>
        <begin position="1"/>
        <end position="23"/>
    </location>
</feature>
<dbReference type="SMART" id="SM00471">
    <property type="entry name" value="HDc"/>
    <property type="match status" value="1"/>
</dbReference>
<evidence type="ECO:0000256" key="1">
    <source>
        <dbReference type="ARBA" id="ARBA00007648"/>
    </source>
</evidence>
<dbReference type="InterPro" id="IPR029016">
    <property type="entry name" value="GAF-like_dom_sf"/>
</dbReference>
<keyword evidence="2" id="KW-0140">cGMP</keyword>
<feature type="domain" description="PDEase" evidence="10">
    <location>
        <begin position="428"/>
        <end position="754"/>
    </location>
</feature>
<evidence type="ECO:0000256" key="7">
    <source>
        <dbReference type="PIRSR" id="PIRSR623088-3"/>
    </source>
</evidence>
<comment type="caution">
    <text evidence="11">The sequence shown here is derived from an EMBL/GenBank/DDBJ whole genome shotgun (WGS) entry which is preliminary data.</text>
</comment>
<dbReference type="PRINTS" id="PR00387">
    <property type="entry name" value="PDIESTERASE1"/>
</dbReference>
<dbReference type="EMBL" id="VCGU01000007">
    <property type="protein sequence ID" value="TRY73632.1"/>
    <property type="molecule type" value="Genomic_DNA"/>
</dbReference>
<dbReference type="PROSITE" id="PS00126">
    <property type="entry name" value="PDEASE_I_1"/>
    <property type="match status" value="1"/>
</dbReference>
<feature type="binding site" evidence="6">
    <location>
        <position position="711"/>
    </location>
    <ligand>
        <name>AMP</name>
        <dbReference type="ChEBI" id="CHEBI:456215"/>
    </ligand>
</feature>
<keyword evidence="3 7" id="KW-0479">Metal-binding</keyword>
<evidence type="ECO:0000256" key="3">
    <source>
        <dbReference type="ARBA" id="ARBA00022723"/>
    </source>
</evidence>
<name>A0A553P7H0_TIGCA</name>
<organism evidence="11 12">
    <name type="scientific">Tigriopus californicus</name>
    <name type="common">Marine copepod</name>
    <dbReference type="NCBI Taxonomy" id="6832"/>
    <lineage>
        <taxon>Eukaryota</taxon>
        <taxon>Metazoa</taxon>
        <taxon>Ecdysozoa</taxon>
        <taxon>Arthropoda</taxon>
        <taxon>Crustacea</taxon>
        <taxon>Multicrustacea</taxon>
        <taxon>Hexanauplia</taxon>
        <taxon>Copepoda</taxon>
        <taxon>Harpacticoida</taxon>
        <taxon>Harpacticidae</taxon>
        <taxon>Tigriopus</taxon>
    </lineage>
</organism>
<feature type="binding site" evidence="6">
    <location>
        <position position="660"/>
    </location>
    <ligand>
        <name>AMP</name>
        <dbReference type="ChEBI" id="CHEBI:456215"/>
    </ligand>
</feature>
<evidence type="ECO:0000313" key="11">
    <source>
        <dbReference type="EMBL" id="TRY73632.1"/>
    </source>
</evidence>
<reference evidence="11 12" key="1">
    <citation type="journal article" date="2018" name="Nat. Ecol. Evol.">
        <title>Genomic signatures of mitonuclear coevolution across populations of Tigriopus californicus.</title>
        <authorList>
            <person name="Barreto F.S."/>
            <person name="Watson E.T."/>
            <person name="Lima T.G."/>
            <person name="Willett C.S."/>
            <person name="Edmands S."/>
            <person name="Li W."/>
            <person name="Burton R.S."/>
        </authorList>
    </citation>
    <scope>NUCLEOTIDE SEQUENCE [LARGE SCALE GENOMIC DNA]</scope>
    <source>
        <strain evidence="11 12">San Diego</strain>
    </source>
</reference>
<dbReference type="InterPro" id="IPR003607">
    <property type="entry name" value="HD/PDEase_dom"/>
</dbReference>
<dbReference type="Pfam" id="PF00233">
    <property type="entry name" value="PDEase_I"/>
    <property type="match status" value="1"/>
</dbReference>
<dbReference type="STRING" id="6832.A0A553P7H0"/>
<dbReference type="FunFam" id="1.10.1300.10:FF:000003">
    <property type="entry name" value="Phosphodiesterase"/>
    <property type="match status" value="1"/>
</dbReference>
<feature type="compositionally biased region" description="Polar residues" evidence="9">
    <location>
        <begin position="11"/>
        <end position="23"/>
    </location>
</feature>
<dbReference type="SMART" id="SM00065">
    <property type="entry name" value="GAF"/>
    <property type="match status" value="1"/>
</dbReference>
<dbReference type="CDD" id="cd00077">
    <property type="entry name" value="HDc"/>
    <property type="match status" value="1"/>
</dbReference>
<dbReference type="InterPro" id="IPR036971">
    <property type="entry name" value="PDEase_catalytic_dom_sf"/>
</dbReference>
<evidence type="ECO:0000256" key="2">
    <source>
        <dbReference type="ARBA" id="ARBA00022535"/>
    </source>
</evidence>
<dbReference type="InterPro" id="IPR023088">
    <property type="entry name" value="PDEase"/>
</dbReference>
<dbReference type="AlphaFoldDB" id="A0A553P7H0"/>
<dbReference type="PROSITE" id="PS51845">
    <property type="entry name" value="PDEASE_I_2"/>
    <property type="match status" value="1"/>
</dbReference>
<comment type="similarity">
    <text evidence="1 8">Belongs to the cyclic nucleotide phosphodiesterase family.</text>
</comment>
<dbReference type="InterPro" id="IPR002073">
    <property type="entry name" value="PDEase_catalytic_dom"/>
</dbReference>
<evidence type="ECO:0000256" key="9">
    <source>
        <dbReference type="SAM" id="MobiDB-lite"/>
    </source>
</evidence>
<comment type="cofactor">
    <cofactor evidence="8">
        <name>a divalent metal cation</name>
        <dbReference type="ChEBI" id="CHEBI:60240"/>
    </cofactor>
    <text evidence="8">Binds 2 divalent metal cations per subunit. Site 1 may preferentially bind zinc ions, while site 2 has a preference for magnesium and/or manganese ions.</text>
</comment>
<dbReference type="Gene3D" id="1.10.1300.10">
    <property type="entry name" value="3'5'-cyclic nucleotide phosphodiesterase, catalytic domain"/>
    <property type="match status" value="1"/>
</dbReference>
<keyword evidence="4 8" id="KW-0378">Hydrolase</keyword>
<proteinExistence type="inferred from homology"/>
<feature type="binding site" evidence="7">
    <location>
        <position position="548"/>
    </location>
    <ligand>
        <name>Zn(2+)</name>
        <dbReference type="ChEBI" id="CHEBI:29105"/>
        <label>1</label>
    </ligand>
</feature>
<feature type="binding site" evidence="7">
    <location>
        <position position="549"/>
    </location>
    <ligand>
        <name>Zn(2+)</name>
        <dbReference type="ChEBI" id="CHEBI:29105"/>
        <label>2</label>
    </ligand>
</feature>
<dbReference type="EC" id="3.1.4.-" evidence="8"/>
<dbReference type="PANTHER" id="PTHR11347">
    <property type="entry name" value="CYCLIC NUCLEOTIDE PHOSPHODIESTERASE"/>
    <property type="match status" value="1"/>
</dbReference>
<feature type="region of interest" description="Disordered" evidence="9">
    <location>
        <begin position="280"/>
        <end position="305"/>
    </location>
</feature>
<dbReference type="GO" id="GO:0046872">
    <property type="term" value="F:metal ion binding"/>
    <property type="evidence" value="ECO:0007669"/>
    <property type="project" value="UniProtKB-KW"/>
</dbReference>
<dbReference type="GO" id="GO:0004114">
    <property type="term" value="F:3',5'-cyclic-nucleotide phosphodiesterase activity"/>
    <property type="evidence" value="ECO:0007669"/>
    <property type="project" value="InterPro"/>
</dbReference>
<dbReference type="InterPro" id="IPR023174">
    <property type="entry name" value="PDEase_CS"/>
</dbReference>
<sequence>MPSAPTDYHTMEQSVQGQRLSPTSTNKGLLDLVIKIQDKNADDIQKEINKHLAEATGAEVCFIVPSRFIDVHQDSQRMLYLSVIGTEARKSPIRLEGDEFLFPEEKAFASLTKPQFLDDLTARQIETLEGILSTSIQSLMAVPIQRRFSPTTTPHAHDQQWSGVDCAKYETPLITCLVNKPTEFNQSDINIVQECLEVTNGLLLNTLALEEEKRLKQQCQSLLSVARKLFTHLDDVSTLLRLIMSEARSLTQAARCSLFLLDNKSNELIAKVFDGDTMEASSNKSGANHKTRALTPTRNGSPENGLEVRLPCDKGIAGYVARTGEMLNIRDAQSHPLFYRNIDQVTGFKTRSILCFPIKDDQKVIGVAELCNKTTGSHFTTFDEEIASAFSAYCGISILHSFMYKKVADAQYRSKLSNELMMYHMKVMEEDVNKLVLESIPSIMDIDRDFCKFTFVPRVIEETRTPAVVFSMMQHLGFINKFRISNDNLARFILMVRRGYRDPPYHNWMHAFSVAHFCFLLVQNLRLAEQKLISDLECLALFMACLCHDLDHRGTNNNFQVTSNSVLAALYSSEGSVMERHHFAQAMCILNTEGCNILESLNQKEYMQCLDLLRDIILATDLAQHLRIKNELKVMVSQGYNPHQERHHELLLSLLMTACDLSDQAKDWPNSKNIAECVYSEFFSQGDLEKAMGNKPQEMMDRDRAYIPTLQIEFLDHIALPVYHDLKSLFPEASLPYKSVSTNRVCWGRAHELLQKRGHIGITGNVKDIFRDKSMDKEIHELANSLE</sequence>
<keyword evidence="12" id="KW-1185">Reference proteome</keyword>
<dbReference type="SUPFAM" id="SSF109604">
    <property type="entry name" value="HD-domain/PDEase-like"/>
    <property type="match status" value="1"/>
</dbReference>
<evidence type="ECO:0000256" key="4">
    <source>
        <dbReference type="ARBA" id="ARBA00022801"/>
    </source>
</evidence>
<evidence type="ECO:0000256" key="8">
    <source>
        <dbReference type="RuleBase" id="RU363067"/>
    </source>
</evidence>
<dbReference type="OMA" id="HPAFYPK"/>